<reference evidence="1" key="1">
    <citation type="submission" date="2023-03" db="EMBL/GenBank/DDBJ databases">
        <title>Chromosome-level genomes of two armyworms, Mythimna separata and Mythimna loreyi, provide insights into the biosynthesis and reception of sex pheromones.</title>
        <authorList>
            <person name="Zhao H."/>
        </authorList>
    </citation>
    <scope>NUCLEOTIDE SEQUENCE</scope>
    <source>
        <strain evidence="1">BeijingLab</strain>
    </source>
</reference>
<proteinExistence type="predicted"/>
<comment type="caution">
    <text evidence="1">The sequence shown here is derived from an EMBL/GenBank/DDBJ whole genome shotgun (WGS) entry which is preliminary data.</text>
</comment>
<name>A0ACC2Q737_9NEOP</name>
<sequence>MLSGSSDVVEDSACQPSSSLTILERCPLCTQARFFKGKRGLNVHIGKAHKPNQNALNSDPVITPTPTTPFDPLWKTLSNFKNSVPVLKRVPRGARPLVAQHLATCIRLAARENSLSAWKQLLTFPYRILHIQKDLANKKTLTTQIKENCNISAHNLDTKLSTKRFTSLGGISHLVESKLGEGDISGAARILFSSDVLAPCSPDTLVALENKHPAPADGLSFPDPPDSDIHTLTVTGREVVSAVCSFRSGSAGGLDGLSPQHLKDLICSSAGEAGESLLKELTALINLMLSGKVNEAVIDTLYGANLCALRKKDGGIRPIAVGTTYRRLAAKICCKFYGEAVSKKFQTLQLGFGSKGGCEAAVHALSTYLNSNLGEVILKVDIKNAFNSVNRDTLLAESKKEIPQIYSFLWQCYRHPSKLLYKDKILESAVGCQQGDPLGPVIFSLAIHPIIRQLNSKFNVWYLDDGTLGGDTDTVLDDLIFLKNQLHSIGLDLNLSKCELFLADSTDRHLTLSKFTAMAPEVKIIDKSSLRLLGAPIFEDSFPNFVGEKIQNFNDVSERLLEINLHSAITLIRFCCFGPKLTYFLRASHLWKHPHLLEKMDQIIRQTLSSILNVAMDDRAWAQATLPIRMGGLGVRKITSISLPAFISSVHGTEKLIRNILISTLINFDVPCLTEAVNAWKVACPNSKIPGNPSSQRQWDEPLCKVVQQNLFSTSSSTAERARLLAVEKWESGLWLHALPSSSIGTLFDDTTFRLAASLRLGAPCCSPHRCHCGEVVNSLGHHGLSCSRSAGRIARHANINDIIRRALVSVGVPAVLEPHGLVRDDGKRPDGMSLFPWKMGRPLVWDATCVDTLAPSHLPSSSCCAGAAAAAAENLKRRKYTNLVGSYIFEPFGVETLGSWGPSAHKLFNELSKRLVDTSRDPRAGFYLGQRISIAIQRGNAASLLGTLPVDSDAEEFFDALLD</sequence>
<organism evidence="1 2">
    <name type="scientific">Mythimna loreyi</name>
    <dbReference type="NCBI Taxonomy" id="667449"/>
    <lineage>
        <taxon>Eukaryota</taxon>
        <taxon>Metazoa</taxon>
        <taxon>Ecdysozoa</taxon>
        <taxon>Arthropoda</taxon>
        <taxon>Hexapoda</taxon>
        <taxon>Insecta</taxon>
        <taxon>Pterygota</taxon>
        <taxon>Neoptera</taxon>
        <taxon>Endopterygota</taxon>
        <taxon>Lepidoptera</taxon>
        <taxon>Glossata</taxon>
        <taxon>Ditrysia</taxon>
        <taxon>Noctuoidea</taxon>
        <taxon>Noctuidae</taxon>
        <taxon>Noctuinae</taxon>
        <taxon>Hadenini</taxon>
        <taxon>Mythimna</taxon>
    </lineage>
</organism>
<accession>A0ACC2Q737</accession>
<protein>
    <submittedName>
        <fullName evidence="1">Uncharacterized protein</fullName>
    </submittedName>
</protein>
<evidence type="ECO:0000313" key="2">
    <source>
        <dbReference type="Proteomes" id="UP001231649"/>
    </source>
</evidence>
<dbReference type="EMBL" id="CM056801">
    <property type="protein sequence ID" value="KAJ8708651.1"/>
    <property type="molecule type" value="Genomic_DNA"/>
</dbReference>
<gene>
    <name evidence="1" type="ORF">PYW08_010033</name>
</gene>
<dbReference type="Proteomes" id="UP001231649">
    <property type="component" value="Chromosome 25"/>
</dbReference>
<evidence type="ECO:0000313" key="1">
    <source>
        <dbReference type="EMBL" id="KAJ8708651.1"/>
    </source>
</evidence>
<keyword evidence="2" id="KW-1185">Reference proteome</keyword>